<gene>
    <name evidence="1" type="ORF">Firmicute1046_2010</name>
</gene>
<reference evidence="1" key="1">
    <citation type="journal article" date="2020" name="J. ISSAAS">
        <title>Lactobacilli and other gastrointestinal microbiota of Peromyscus leucopus, reservoir host for agents of Lyme disease and other zoonoses in North America.</title>
        <authorList>
            <person name="Milovic A."/>
            <person name="Bassam K."/>
            <person name="Shao H."/>
            <person name="Chatzistamou I."/>
            <person name="Tufts D.M."/>
            <person name="Diuk-Wasser M."/>
            <person name="Barbour A.G."/>
        </authorList>
    </citation>
    <scope>NUCLEOTIDE SEQUENCE</scope>
    <source>
        <strain evidence="1">LL40</strain>
    </source>
</reference>
<name>A0A650F4S2_9FIRM</name>
<proteinExistence type="predicted"/>
<dbReference type="InterPro" id="IPR049215">
    <property type="entry name" value="DUF6809"/>
</dbReference>
<evidence type="ECO:0000313" key="1">
    <source>
        <dbReference type="EMBL" id="QGT51125.1"/>
    </source>
</evidence>
<dbReference type="AlphaFoldDB" id="A0A650F4S2"/>
<dbReference type="Pfam" id="PF20648">
    <property type="entry name" value="DUF6809"/>
    <property type="match status" value="1"/>
</dbReference>
<dbReference type="EMBL" id="MN577573">
    <property type="protein sequence ID" value="QGT51125.1"/>
    <property type="molecule type" value="Genomic_DNA"/>
</dbReference>
<protein>
    <submittedName>
        <fullName evidence="1">Uncharacterized protein</fullName>
    </submittedName>
</protein>
<organism evidence="1">
    <name type="scientific">uncultured Bacillota bacterium</name>
    <dbReference type="NCBI Taxonomy" id="344338"/>
    <lineage>
        <taxon>Bacteria</taxon>
        <taxon>Bacillati</taxon>
        <taxon>Bacillota</taxon>
        <taxon>environmental samples</taxon>
    </lineage>
</organism>
<accession>A0A650F4S2</accession>
<sequence>MNNLYEGTNINIIEELYYGNINPSQKCFDRDSNYARCASNVLDNSEKLNTYFENHSNMKDEQKWFSQLLEAQSDILCFCDKNRFIEGFQLGAKFMLDTFILPQQSVIRDID</sequence>